<protein>
    <submittedName>
        <fullName evidence="1">Uncharacterized protein</fullName>
    </submittedName>
</protein>
<evidence type="ECO:0000313" key="2">
    <source>
        <dbReference type="Proteomes" id="UP000295399"/>
    </source>
</evidence>
<reference evidence="1 2" key="1">
    <citation type="submission" date="2019-03" db="EMBL/GenBank/DDBJ databases">
        <title>Genomic Encyclopedia of Type Strains, Phase IV (KMG-IV): sequencing the most valuable type-strain genomes for metagenomic binning, comparative biology and taxonomic classification.</title>
        <authorList>
            <person name="Goeker M."/>
        </authorList>
    </citation>
    <scope>NUCLEOTIDE SEQUENCE [LARGE SCALE GENOMIC DNA]</scope>
    <source>
        <strain evidence="1 2">DSM 2132</strain>
    </source>
</reference>
<sequence>MAESSDTARFPLLADKAGFDLIKYRLRAVVRATIEAFIGRCRYGLAT</sequence>
<name>A0A4R2P9C3_RHOSA</name>
<accession>A0A4R2P9C3</accession>
<proteinExistence type="predicted"/>
<dbReference type="InParanoid" id="A0A4R2P9C3"/>
<dbReference type="RefSeq" id="WP_165878894.1">
    <property type="nucleotide sequence ID" value="NZ_JACIGF010000011.1"/>
</dbReference>
<keyword evidence="2" id="KW-1185">Reference proteome</keyword>
<dbReference type="AlphaFoldDB" id="A0A4R2P9C3"/>
<dbReference type="EMBL" id="SLXO01000011">
    <property type="protein sequence ID" value="TCP31512.1"/>
    <property type="molecule type" value="Genomic_DNA"/>
</dbReference>
<organism evidence="1 2">
    <name type="scientific">Rhodothalassium salexigens DSM 2132</name>
    <dbReference type="NCBI Taxonomy" id="1188247"/>
    <lineage>
        <taxon>Bacteria</taxon>
        <taxon>Pseudomonadati</taxon>
        <taxon>Pseudomonadota</taxon>
        <taxon>Alphaproteobacteria</taxon>
        <taxon>Rhodothalassiales</taxon>
        <taxon>Rhodothalassiaceae</taxon>
        <taxon>Rhodothalassium</taxon>
    </lineage>
</organism>
<gene>
    <name evidence="1" type="ORF">EV659_11182</name>
</gene>
<evidence type="ECO:0000313" key="1">
    <source>
        <dbReference type="EMBL" id="TCP31512.1"/>
    </source>
</evidence>
<comment type="caution">
    <text evidence="1">The sequence shown here is derived from an EMBL/GenBank/DDBJ whole genome shotgun (WGS) entry which is preliminary data.</text>
</comment>
<dbReference type="Proteomes" id="UP000295399">
    <property type="component" value="Unassembled WGS sequence"/>
</dbReference>